<accession>A0ABR1NPU5</accession>
<evidence type="ECO:0000256" key="4">
    <source>
        <dbReference type="ARBA" id="ARBA00023004"/>
    </source>
</evidence>
<keyword evidence="4" id="KW-0408">Iron</keyword>
<dbReference type="InterPro" id="IPR008775">
    <property type="entry name" value="Phytyl_CoA_dOase-like"/>
</dbReference>
<organism evidence="5 6">
    <name type="scientific">Diaporthe eres</name>
    <name type="common">Phomopsis oblonga</name>
    <dbReference type="NCBI Taxonomy" id="83184"/>
    <lineage>
        <taxon>Eukaryota</taxon>
        <taxon>Fungi</taxon>
        <taxon>Dikarya</taxon>
        <taxon>Ascomycota</taxon>
        <taxon>Pezizomycotina</taxon>
        <taxon>Sordariomycetes</taxon>
        <taxon>Sordariomycetidae</taxon>
        <taxon>Diaporthales</taxon>
        <taxon>Diaporthaceae</taxon>
        <taxon>Diaporthe</taxon>
        <taxon>Diaporthe eres species complex</taxon>
    </lineage>
</organism>
<evidence type="ECO:0000256" key="3">
    <source>
        <dbReference type="ARBA" id="ARBA00022723"/>
    </source>
</evidence>
<dbReference type="PANTHER" id="PTHR20883:SF15">
    <property type="entry name" value="PHYTANOYL-COA DIOXYGENASE DOMAIN-CONTAINING PROTEIN 1"/>
    <property type="match status" value="1"/>
</dbReference>
<evidence type="ECO:0000256" key="2">
    <source>
        <dbReference type="ARBA" id="ARBA00005830"/>
    </source>
</evidence>
<dbReference type="EMBL" id="JAKNSF020000158">
    <property type="protein sequence ID" value="KAK7710486.1"/>
    <property type="molecule type" value="Genomic_DNA"/>
</dbReference>
<keyword evidence="6" id="KW-1185">Reference proteome</keyword>
<dbReference type="PANTHER" id="PTHR20883">
    <property type="entry name" value="PHYTANOYL-COA DIOXYGENASE DOMAIN CONTAINING 1"/>
    <property type="match status" value="1"/>
</dbReference>
<evidence type="ECO:0000313" key="5">
    <source>
        <dbReference type="EMBL" id="KAK7710486.1"/>
    </source>
</evidence>
<dbReference type="Gene3D" id="2.60.120.620">
    <property type="entry name" value="q2cbj1_9rhob like domain"/>
    <property type="match status" value="1"/>
</dbReference>
<keyword evidence="3" id="KW-0479">Metal-binding</keyword>
<comment type="cofactor">
    <cofactor evidence="1">
        <name>Fe cation</name>
        <dbReference type="ChEBI" id="CHEBI:24875"/>
    </cofactor>
</comment>
<evidence type="ECO:0008006" key="7">
    <source>
        <dbReference type="Google" id="ProtNLM"/>
    </source>
</evidence>
<gene>
    <name evidence="5" type="ORF">SLS63_012980</name>
</gene>
<sequence length="305" mass="33957">MVYQYKDAGNNQRIYNEVGSVKKLKWDAAQVDPDTQKLIDQVVAQGFVIIQNAFTDAEVDEALEELRRLSASPDAGPAASGGRNPFEGFKTHRIYSLLNKSRVFDKFAAHPSVVALNDYFMDPGWLLSVMHSISIQPGENPQTLHHDDGQITIPRPHRPLGSAIMVALDPYTETNGATVVVPGSHTWGAEPIPQPSEAQPVVMPRGSIVYFLGTLWHGGGHNRSDAARRALTVQYCQPWLRQLENHFIAVDWEKLPQIPKQIVDMMGYQVGSPFIGFVDGASPRKAVERRLQDKEGEKKAQRNKL</sequence>
<reference evidence="5 6" key="1">
    <citation type="submission" date="2024-02" db="EMBL/GenBank/DDBJ databases">
        <title>De novo assembly and annotation of 12 fungi associated with fruit tree decline syndrome in Ontario, Canada.</title>
        <authorList>
            <person name="Sulman M."/>
            <person name="Ellouze W."/>
            <person name="Ilyukhin E."/>
        </authorList>
    </citation>
    <scope>NUCLEOTIDE SEQUENCE [LARGE SCALE GENOMIC DNA]</scope>
    <source>
        <strain evidence="5 6">M169</strain>
    </source>
</reference>
<dbReference type="Pfam" id="PF05721">
    <property type="entry name" value="PhyH"/>
    <property type="match status" value="1"/>
</dbReference>
<proteinExistence type="inferred from homology"/>
<evidence type="ECO:0000313" key="6">
    <source>
        <dbReference type="Proteomes" id="UP001430848"/>
    </source>
</evidence>
<comment type="similarity">
    <text evidence="2">Belongs to the PhyH family.</text>
</comment>
<dbReference type="Proteomes" id="UP001430848">
    <property type="component" value="Unassembled WGS sequence"/>
</dbReference>
<name>A0ABR1NPU5_DIAER</name>
<protein>
    <recommendedName>
        <fullName evidence="7">Phytanoyl-CoA dioxygenase</fullName>
    </recommendedName>
</protein>
<comment type="caution">
    <text evidence="5">The sequence shown here is derived from an EMBL/GenBank/DDBJ whole genome shotgun (WGS) entry which is preliminary data.</text>
</comment>
<evidence type="ECO:0000256" key="1">
    <source>
        <dbReference type="ARBA" id="ARBA00001962"/>
    </source>
</evidence>
<dbReference type="SUPFAM" id="SSF51197">
    <property type="entry name" value="Clavaminate synthase-like"/>
    <property type="match status" value="1"/>
</dbReference>